<evidence type="ECO:0000256" key="2">
    <source>
        <dbReference type="SAM" id="MobiDB-lite"/>
    </source>
</evidence>
<comment type="caution">
    <text evidence="3">The sequence shown here is derived from an EMBL/GenBank/DDBJ whole genome shotgun (WGS) entry which is preliminary data.</text>
</comment>
<gene>
    <name evidence="3" type="ORF">BHQ10_002792</name>
</gene>
<evidence type="ECO:0000313" key="3">
    <source>
        <dbReference type="EMBL" id="RAO66780.1"/>
    </source>
</evidence>
<dbReference type="Proteomes" id="UP000249363">
    <property type="component" value="Unassembled WGS sequence"/>
</dbReference>
<reference evidence="3 4" key="1">
    <citation type="journal article" date="2017" name="Biotechnol. Biofuels">
        <title>Differential beta-glucosidase expression as a function of carbon source availability in Talaromyces amestolkiae: a genomic and proteomic approach.</title>
        <authorList>
            <person name="de Eugenio L.I."/>
            <person name="Mendez-Liter J.A."/>
            <person name="Nieto-Dominguez M."/>
            <person name="Alonso L."/>
            <person name="Gil-Munoz J."/>
            <person name="Barriuso J."/>
            <person name="Prieto A."/>
            <person name="Martinez M.J."/>
        </authorList>
    </citation>
    <scope>NUCLEOTIDE SEQUENCE [LARGE SCALE GENOMIC DNA]</scope>
    <source>
        <strain evidence="3 4">CIB</strain>
    </source>
</reference>
<dbReference type="STRING" id="1196081.A0A364KTA1"/>
<dbReference type="OrthoDB" id="2420947at2759"/>
<dbReference type="EMBL" id="MIKG01000004">
    <property type="protein sequence ID" value="RAO66780.1"/>
    <property type="molecule type" value="Genomic_DNA"/>
</dbReference>
<sequence length="260" mass="30098">MSTKRKRSNDSNEDTTNPARENKRFTWLKPQVKNVSKHTIKSKWSSLPEPAQSKVRDLFRSLERPVIVRQRDERKRIEAQVALGGVVKTLERRLPRMPFPPLTRDAGFDHESVLNEHRVLETQLSTTRNTIDLLKLEIEREEALLAKETKYVEEMEKNAKKAEVERRRQMKNEHPVLRHIDDHPGHDNISTPSAPFVVIDRSKEQTALCEIEPDREIESIVMQLNGHLNSMQNNIAPFVELREAITEAQAALDFLPLPPD</sequence>
<evidence type="ECO:0000313" key="4">
    <source>
        <dbReference type="Proteomes" id="UP000249363"/>
    </source>
</evidence>
<feature type="region of interest" description="Disordered" evidence="2">
    <location>
        <begin position="1"/>
        <end position="25"/>
    </location>
</feature>
<dbReference type="RefSeq" id="XP_040731296.1">
    <property type="nucleotide sequence ID" value="XM_040874976.1"/>
</dbReference>
<evidence type="ECO:0000256" key="1">
    <source>
        <dbReference type="SAM" id="Coils"/>
    </source>
</evidence>
<feature type="coiled-coil region" evidence="1">
    <location>
        <begin position="124"/>
        <end position="172"/>
    </location>
</feature>
<keyword evidence="4" id="KW-1185">Reference proteome</keyword>
<dbReference type="Pfam" id="PF13094">
    <property type="entry name" value="CENP-Q"/>
    <property type="match status" value="1"/>
</dbReference>
<dbReference type="GeneID" id="63792008"/>
<name>A0A364KTA1_TALAM</name>
<keyword evidence="1" id="KW-0175">Coiled coil</keyword>
<dbReference type="InterPro" id="IPR025212">
    <property type="entry name" value="CAD_CENP-Q"/>
</dbReference>
<proteinExistence type="predicted"/>
<accession>A0A364KTA1</accession>
<protein>
    <recommendedName>
        <fullName evidence="5">CENP-Q, a CENPA-CAD centromere complex subunit-domain-containing protein</fullName>
    </recommendedName>
</protein>
<organism evidence="3 4">
    <name type="scientific">Talaromyces amestolkiae</name>
    <dbReference type="NCBI Taxonomy" id="1196081"/>
    <lineage>
        <taxon>Eukaryota</taxon>
        <taxon>Fungi</taxon>
        <taxon>Dikarya</taxon>
        <taxon>Ascomycota</taxon>
        <taxon>Pezizomycotina</taxon>
        <taxon>Eurotiomycetes</taxon>
        <taxon>Eurotiomycetidae</taxon>
        <taxon>Eurotiales</taxon>
        <taxon>Trichocomaceae</taxon>
        <taxon>Talaromyces</taxon>
        <taxon>Talaromyces sect. Talaromyces</taxon>
    </lineage>
</organism>
<evidence type="ECO:0008006" key="5">
    <source>
        <dbReference type="Google" id="ProtNLM"/>
    </source>
</evidence>
<dbReference type="AlphaFoldDB" id="A0A364KTA1"/>